<dbReference type="Pfam" id="PF01699">
    <property type="entry name" value="Na_Ca_ex"/>
    <property type="match status" value="2"/>
</dbReference>
<dbReference type="GO" id="GO:0015386">
    <property type="term" value="F:potassium:proton antiporter activity"/>
    <property type="evidence" value="ECO:0007669"/>
    <property type="project" value="TreeGrafter"/>
</dbReference>
<feature type="transmembrane region" description="Helical" evidence="5">
    <location>
        <begin position="96"/>
        <end position="118"/>
    </location>
</feature>
<name>A0A366EIK8_9HYPH</name>
<accession>A0A366EIK8</accession>
<keyword evidence="2 5" id="KW-0812">Transmembrane</keyword>
<dbReference type="Proteomes" id="UP000253529">
    <property type="component" value="Unassembled WGS sequence"/>
</dbReference>
<dbReference type="InterPro" id="IPR052946">
    <property type="entry name" value="Alkaline_pH_Ca-Antiporter"/>
</dbReference>
<dbReference type="PANTHER" id="PTHR37958:SF1">
    <property type="entry name" value="SODIUM-POTASSIUM_PROTON ANTIPORTER CHAA"/>
    <property type="match status" value="1"/>
</dbReference>
<dbReference type="AlphaFoldDB" id="A0A366EIK8"/>
<feature type="domain" description="Sodium/calcium exchanger membrane region" evidence="6">
    <location>
        <begin position="63"/>
        <end position="217"/>
    </location>
</feature>
<feature type="transmembrane region" description="Helical" evidence="5">
    <location>
        <begin position="196"/>
        <end position="215"/>
    </location>
</feature>
<dbReference type="InterPro" id="IPR044880">
    <property type="entry name" value="NCX_ion-bd_dom_sf"/>
</dbReference>
<evidence type="ECO:0000313" key="7">
    <source>
        <dbReference type="EMBL" id="RBP01255.1"/>
    </source>
</evidence>
<comment type="caution">
    <text evidence="7">The sequence shown here is derived from an EMBL/GenBank/DDBJ whole genome shotgun (WGS) entry which is preliminary data.</text>
</comment>
<feature type="domain" description="Sodium/calcium exchanger membrane region" evidence="6">
    <location>
        <begin position="252"/>
        <end position="392"/>
    </location>
</feature>
<evidence type="ECO:0000313" key="8">
    <source>
        <dbReference type="Proteomes" id="UP000253529"/>
    </source>
</evidence>
<feature type="transmembrane region" description="Helical" evidence="5">
    <location>
        <begin position="164"/>
        <end position="184"/>
    </location>
</feature>
<sequence>MVLMNRSRTEARRSRRAWRSRTGVRFSSALRHEWFLGFSWATSVAFLVYGDALLSGLEHPLWLVVIFAWLFGAVLGSALAVVRHAEHLAVYLGEPYGTLLLTLAVTFVEVTSIAAVMLHGANNPSLARDTLFAVVMIILNGMVGLSLLLGGWRHREQQYNLQGANAYLTVILPLVVLTLILPNFTQTTPGPTLSRAQEIVLALVAIGLYLTFLTLQTGRHRGYFILANNEEDALAGPLRAPRSPGHPALQHAALLVAYLLPVVILAEQFAHPVDYLIETLRFPAALGGVIIAVLVATPEAIGAVRAALANHMQRSINIFLGSVLSTIGLTVPAIIVLSELTRHDIVLGVEHSDVVMILLTLFLCVVTFGSGRTNVIQGVVHVMLFIAYLALIAQA</sequence>
<evidence type="ECO:0000256" key="2">
    <source>
        <dbReference type="ARBA" id="ARBA00022692"/>
    </source>
</evidence>
<feature type="transmembrane region" description="Helical" evidence="5">
    <location>
        <begin position="316"/>
        <end position="337"/>
    </location>
</feature>
<evidence type="ECO:0000256" key="4">
    <source>
        <dbReference type="ARBA" id="ARBA00023136"/>
    </source>
</evidence>
<keyword evidence="8" id="KW-1185">Reference proteome</keyword>
<feature type="transmembrane region" description="Helical" evidence="5">
    <location>
        <begin position="60"/>
        <end position="84"/>
    </location>
</feature>
<comment type="subcellular location">
    <subcellularLocation>
        <location evidence="1">Membrane</location>
        <topology evidence="1">Multi-pass membrane protein</topology>
    </subcellularLocation>
</comment>
<feature type="transmembrane region" description="Helical" evidence="5">
    <location>
        <begin position="130"/>
        <end position="152"/>
    </location>
</feature>
<dbReference type="GO" id="GO:0015385">
    <property type="term" value="F:sodium:proton antiporter activity"/>
    <property type="evidence" value="ECO:0007669"/>
    <property type="project" value="TreeGrafter"/>
</dbReference>
<feature type="transmembrane region" description="Helical" evidence="5">
    <location>
        <begin position="349"/>
        <end position="368"/>
    </location>
</feature>
<keyword evidence="4 5" id="KW-0472">Membrane</keyword>
<protein>
    <submittedName>
        <fullName evidence="7">Ca2+:H+ antiporter</fullName>
    </submittedName>
</protein>
<keyword evidence="3 5" id="KW-1133">Transmembrane helix</keyword>
<evidence type="ECO:0000256" key="1">
    <source>
        <dbReference type="ARBA" id="ARBA00004141"/>
    </source>
</evidence>
<feature type="transmembrane region" description="Helical" evidence="5">
    <location>
        <begin position="282"/>
        <end position="304"/>
    </location>
</feature>
<proteinExistence type="predicted"/>
<evidence type="ECO:0000256" key="5">
    <source>
        <dbReference type="SAM" id="Phobius"/>
    </source>
</evidence>
<dbReference type="GO" id="GO:0005886">
    <property type="term" value="C:plasma membrane"/>
    <property type="evidence" value="ECO:0007669"/>
    <property type="project" value="TreeGrafter"/>
</dbReference>
<dbReference type="EMBL" id="QNRK01000057">
    <property type="protein sequence ID" value="RBP01255.1"/>
    <property type="molecule type" value="Genomic_DNA"/>
</dbReference>
<evidence type="ECO:0000259" key="6">
    <source>
        <dbReference type="Pfam" id="PF01699"/>
    </source>
</evidence>
<dbReference type="PANTHER" id="PTHR37958">
    <property type="entry name" value="SODIUM-POTASSIUM/PROTON ANTIPORTER CHAA"/>
    <property type="match status" value="1"/>
</dbReference>
<feature type="transmembrane region" description="Helical" evidence="5">
    <location>
        <begin position="375"/>
        <end position="393"/>
    </location>
</feature>
<dbReference type="Gene3D" id="1.20.1420.30">
    <property type="entry name" value="NCX, central ion-binding region"/>
    <property type="match status" value="1"/>
</dbReference>
<evidence type="ECO:0000256" key="3">
    <source>
        <dbReference type="ARBA" id="ARBA00022989"/>
    </source>
</evidence>
<gene>
    <name evidence="7" type="ORF">DFR50_15717</name>
</gene>
<dbReference type="InterPro" id="IPR004837">
    <property type="entry name" value="NaCa_Exmemb"/>
</dbReference>
<feature type="transmembrane region" description="Helical" evidence="5">
    <location>
        <begin position="252"/>
        <end position="270"/>
    </location>
</feature>
<organism evidence="7 8">
    <name type="scientific">Roseiarcus fermentans</name>
    <dbReference type="NCBI Taxonomy" id="1473586"/>
    <lineage>
        <taxon>Bacteria</taxon>
        <taxon>Pseudomonadati</taxon>
        <taxon>Pseudomonadota</taxon>
        <taxon>Alphaproteobacteria</taxon>
        <taxon>Hyphomicrobiales</taxon>
        <taxon>Roseiarcaceae</taxon>
        <taxon>Roseiarcus</taxon>
    </lineage>
</organism>
<reference evidence="7 8" key="1">
    <citation type="submission" date="2018-06" db="EMBL/GenBank/DDBJ databases">
        <title>Genomic Encyclopedia of Type Strains, Phase IV (KMG-IV): sequencing the most valuable type-strain genomes for metagenomic binning, comparative biology and taxonomic classification.</title>
        <authorList>
            <person name="Goeker M."/>
        </authorList>
    </citation>
    <scope>NUCLEOTIDE SEQUENCE [LARGE SCALE GENOMIC DNA]</scope>
    <source>
        <strain evidence="7 8">DSM 24875</strain>
    </source>
</reference>